<feature type="repeat" description="TPR" evidence="1">
    <location>
        <begin position="88"/>
        <end position="121"/>
    </location>
</feature>
<dbReference type="STRING" id="313628.LNTAR_23609"/>
<evidence type="ECO:0000313" key="2">
    <source>
        <dbReference type="EMBL" id="EDM25509.1"/>
    </source>
</evidence>
<comment type="caution">
    <text evidence="2">The sequence shown here is derived from an EMBL/GenBank/DDBJ whole genome shotgun (WGS) entry which is preliminary data.</text>
</comment>
<dbReference type="eggNOG" id="COG0457">
    <property type="taxonomic scope" value="Bacteria"/>
</dbReference>
<evidence type="ECO:0000313" key="3">
    <source>
        <dbReference type="Proteomes" id="UP000004947"/>
    </source>
</evidence>
<dbReference type="SUPFAM" id="SSF48452">
    <property type="entry name" value="TPR-like"/>
    <property type="match status" value="1"/>
</dbReference>
<dbReference type="EMBL" id="ABCK01000028">
    <property type="protein sequence ID" value="EDM25509.1"/>
    <property type="molecule type" value="Genomic_DNA"/>
</dbReference>
<keyword evidence="1" id="KW-0802">TPR repeat</keyword>
<reference evidence="2 3" key="1">
    <citation type="journal article" date="2010" name="J. Bacteriol.">
        <title>Genome sequence of Lentisphaera araneosa HTCC2155T, the type species of the order Lentisphaerales in the phylum Lentisphaerae.</title>
        <authorList>
            <person name="Thrash J.C."/>
            <person name="Cho J.C."/>
            <person name="Vergin K.L."/>
            <person name="Morris R.M."/>
            <person name="Giovannoni S.J."/>
        </authorList>
    </citation>
    <scope>NUCLEOTIDE SEQUENCE [LARGE SCALE GENOMIC DNA]</scope>
    <source>
        <strain evidence="2 3">HTCC2155</strain>
    </source>
</reference>
<protein>
    <submittedName>
        <fullName evidence="2">Uncharacterized protein</fullName>
    </submittedName>
</protein>
<sequence>MNKKITLHISLIIAVLASVTFYVTQGKSIDSFNDFWQTKNQQGQVALEKAEFAKAAKLFEDPLKRGQALYKNAQFEEAAIAFNQAGTAEAYFNSANSLIMMGNYDLAIKSYDRALELKPKFSEAQFNRELALKRKKILDDAKDKMDEGTGGKLGADEIVFDDKPAQNNQSSVEVTTEETMSEAEINELWMRRVQSKPRDFMKIKFSYQLSREGENNE</sequence>
<dbReference type="InterPro" id="IPR019734">
    <property type="entry name" value="TPR_rpt"/>
</dbReference>
<dbReference type="Pfam" id="PF00515">
    <property type="entry name" value="TPR_1"/>
    <property type="match status" value="1"/>
</dbReference>
<organism evidence="2 3">
    <name type="scientific">Lentisphaera araneosa HTCC2155</name>
    <dbReference type="NCBI Taxonomy" id="313628"/>
    <lineage>
        <taxon>Bacteria</taxon>
        <taxon>Pseudomonadati</taxon>
        <taxon>Lentisphaerota</taxon>
        <taxon>Lentisphaeria</taxon>
        <taxon>Lentisphaerales</taxon>
        <taxon>Lentisphaeraceae</taxon>
        <taxon>Lentisphaera</taxon>
    </lineage>
</organism>
<dbReference type="RefSeq" id="WP_007280665.1">
    <property type="nucleotide sequence ID" value="NZ_ABCK01000028.1"/>
</dbReference>
<dbReference type="OrthoDB" id="9807628at2"/>
<dbReference type="AlphaFoldDB" id="A6DS49"/>
<proteinExistence type="predicted"/>
<dbReference type="Proteomes" id="UP000004947">
    <property type="component" value="Unassembled WGS sequence"/>
</dbReference>
<keyword evidence="3" id="KW-1185">Reference proteome</keyword>
<dbReference type="Gene3D" id="1.25.40.10">
    <property type="entry name" value="Tetratricopeptide repeat domain"/>
    <property type="match status" value="1"/>
</dbReference>
<gene>
    <name evidence="2" type="ORF">LNTAR_23609</name>
</gene>
<dbReference type="PROSITE" id="PS50293">
    <property type="entry name" value="TPR_REGION"/>
    <property type="match status" value="1"/>
</dbReference>
<name>A6DS49_9BACT</name>
<accession>A6DS49</accession>
<dbReference type="SMART" id="SM00028">
    <property type="entry name" value="TPR"/>
    <property type="match status" value="1"/>
</dbReference>
<evidence type="ECO:0000256" key="1">
    <source>
        <dbReference type="PROSITE-ProRule" id="PRU00339"/>
    </source>
</evidence>
<dbReference type="PROSITE" id="PS50005">
    <property type="entry name" value="TPR"/>
    <property type="match status" value="1"/>
</dbReference>
<dbReference type="InterPro" id="IPR011990">
    <property type="entry name" value="TPR-like_helical_dom_sf"/>
</dbReference>